<dbReference type="RefSeq" id="WP_015925214.1">
    <property type="nucleotide sequence ID" value="NC_011898.1"/>
</dbReference>
<keyword evidence="6 13" id="KW-0812">Transmembrane</keyword>
<keyword evidence="4" id="KW-1003">Cell membrane</keyword>
<feature type="domain" description="Peptidase M50" evidence="14">
    <location>
        <begin position="123"/>
        <end position="183"/>
    </location>
</feature>
<dbReference type="HOGENOM" id="CLU_086979_1_0_9"/>
<evidence type="ECO:0000256" key="13">
    <source>
        <dbReference type="SAM" id="Phobius"/>
    </source>
</evidence>
<feature type="transmembrane region" description="Helical" evidence="13">
    <location>
        <begin position="96"/>
        <end position="119"/>
    </location>
</feature>
<dbReference type="eggNOG" id="COG1994">
    <property type="taxonomic scope" value="Bacteria"/>
</dbReference>
<dbReference type="GO" id="GO:0005886">
    <property type="term" value="C:plasma membrane"/>
    <property type="evidence" value="ECO:0007669"/>
    <property type="project" value="UniProtKB-SubCell"/>
</dbReference>
<keyword evidence="11" id="KW-0482">Metalloprotease</keyword>
<evidence type="ECO:0000256" key="2">
    <source>
        <dbReference type="ARBA" id="ARBA00004651"/>
    </source>
</evidence>
<organism evidence="15 16">
    <name type="scientific">Ruminiclostridium cellulolyticum (strain ATCC 35319 / DSM 5812 / JCM 6584 / H10)</name>
    <name type="common">Clostridium cellulolyticum</name>
    <dbReference type="NCBI Taxonomy" id="394503"/>
    <lineage>
        <taxon>Bacteria</taxon>
        <taxon>Bacillati</taxon>
        <taxon>Bacillota</taxon>
        <taxon>Clostridia</taxon>
        <taxon>Eubacteriales</taxon>
        <taxon>Oscillospiraceae</taxon>
        <taxon>Ruminiclostridium</taxon>
    </lineage>
</organism>
<evidence type="ECO:0000313" key="16">
    <source>
        <dbReference type="Proteomes" id="UP000001349"/>
    </source>
</evidence>
<keyword evidence="12 13" id="KW-0472">Membrane</keyword>
<feature type="domain" description="Peptidase M50" evidence="14">
    <location>
        <begin position="17"/>
        <end position="112"/>
    </location>
</feature>
<comment type="subcellular location">
    <subcellularLocation>
        <location evidence="2">Cell membrane</location>
        <topology evidence="2">Multi-pass membrane protein</topology>
    </subcellularLocation>
</comment>
<evidence type="ECO:0000256" key="8">
    <source>
        <dbReference type="ARBA" id="ARBA00022801"/>
    </source>
</evidence>
<dbReference type="Pfam" id="PF02163">
    <property type="entry name" value="Peptidase_M50"/>
    <property type="match status" value="2"/>
</dbReference>
<feature type="transmembrane region" description="Helical" evidence="13">
    <location>
        <begin position="181"/>
        <end position="204"/>
    </location>
</feature>
<evidence type="ECO:0000256" key="1">
    <source>
        <dbReference type="ARBA" id="ARBA00001947"/>
    </source>
</evidence>
<dbReference type="InterPro" id="IPR044537">
    <property type="entry name" value="Rip2-like"/>
</dbReference>
<keyword evidence="8" id="KW-0378">Hydrolase</keyword>
<dbReference type="Proteomes" id="UP000001349">
    <property type="component" value="Chromosome"/>
</dbReference>
<evidence type="ECO:0000256" key="9">
    <source>
        <dbReference type="ARBA" id="ARBA00022833"/>
    </source>
</evidence>
<evidence type="ECO:0000256" key="4">
    <source>
        <dbReference type="ARBA" id="ARBA00022475"/>
    </source>
</evidence>
<keyword evidence="16" id="KW-1185">Reference proteome</keyword>
<evidence type="ECO:0000256" key="5">
    <source>
        <dbReference type="ARBA" id="ARBA00022670"/>
    </source>
</evidence>
<keyword evidence="7" id="KW-0479">Metal-binding</keyword>
<dbReference type="InterPro" id="IPR008915">
    <property type="entry name" value="Peptidase_M50"/>
</dbReference>
<evidence type="ECO:0000256" key="11">
    <source>
        <dbReference type="ARBA" id="ARBA00023049"/>
    </source>
</evidence>
<dbReference type="PANTHER" id="PTHR35864">
    <property type="entry name" value="ZINC METALLOPROTEASE MJ0611-RELATED"/>
    <property type="match status" value="1"/>
</dbReference>
<comment type="similarity">
    <text evidence="3">Belongs to the peptidase M50B family.</text>
</comment>
<dbReference type="InterPro" id="IPR052348">
    <property type="entry name" value="Metallopeptidase_M50B"/>
</dbReference>
<dbReference type="CDD" id="cd06158">
    <property type="entry name" value="S2P-M50_like_1"/>
    <property type="match status" value="1"/>
</dbReference>
<dbReference type="GO" id="GO:0006508">
    <property type="term" value="P:proteolysis"/>
    <property type="evidence" value="ECO:0007669"/>
    <property type="project" value="UniProtKB-KW"/>
</dbReference>
<dbReference type="KEGG" id="cce:Ccel_1748"/>
<accession>B8I2V6</accession>
<dbReference type="GO" id="GO:0008237">
    <property type="term" value="F:metallopeptidase activity"/>
    <property type="evidence" value="ECO:0007669"/>
    <property type="project" value="UniProtKB-KW"/>
</dbReference>
<evidence type="ECO:0000259" key="14">
    <source>
        <dbReference type="Pfam" id="PF02163"/>
    </source>
</evidence>
<evidence type="ECO:0000256" key="7">
    <source>
        <dbReference type="ARBA" id="ARBA00022723"/>
    </source>
</evidence>
<evidence type="ECO:0000256" key="6">
    <source>
        <dbReference type="ARBA" id="ARBA00022692"/>
    </source>
</evidence>
<dbReference type="AlphaFoldDB" id="B8I2V6"/>
<keyword evidence="9" id="KW-0862">Zinc</keyword>
<evidence type="ECO:0000256" key="3">
    <source>
        <dbReference type="ARBA" id="ARBA00007931"/>
    </source>
</evidence>
<dbReference type="PANTHER" id="PTHR35864:SF1">
    <property type="entry name" value="ZINC METALLOPROTEASE YWHC-RELATED"/>
    <property type="match status" value="1"/>
</dbReference>
<sequence length="213" mass="23894" precursor="true">MLFSREYIMYKLMIIPGILLGFVLHEFAHAITADKLGDPTPRAQGRITLDPRSHIDILGFVMILLVGFGWAKPVMTNPRHYKKPRRDDILVSLAGPFMNLLVAIGFLLLLKLVAVTGFLSSNQVVLGNVADLLQFSAKINVVLFVLNLLPIPFFDGYHVIANVFNTWKYRFFTILEQYSTVIFILLALSGAFGMIIGIPASFIFNSLFKAIIF</sequence>
<name>B8I2V6_RUMCH</name>
<protein>
    <submittedName>
        <fullName evidence="15">Peptidase M50</fullName>
    </submittedName>
</protein>
<dbReference type="OrthoDB" id="9800627at2"/>
<evidence type="ECO:0000313" key="15">
    <source>
        <dbReference type="EMBL" id="ACL76099.1"/>
    </source>
</evidence>
<dbReference type="GO" id="GO:0046872">
    <property type="term" value="F:metal ion binding"/>
    <property type="evidence" value="ECO:0007669"/>
    <property type="project" value="UniProtKB-KW"/>
</dbReference>
<gene>
    <name evidence="15" type="ordered locus">Ccel_1748</name>
</gene>
<evidence type="ECO:0000256" key="10">
    <source>
        <dbReference type="ARBA" id="ARBA00022989"/>
    </source>
</evidence>
<reference evidence="15 16" key="1">
    <citation type="submission" date="2009-01" db="EMBL/GenBank/DDBJ databases">
        <title>Complete sequence of Clostridium cellulolyticum H10.</title>
        <authorList>
            <consortium name="US DOE Joint Genome Institute"/>
            <person name="Lucas S."/>
            <person name="Copeland A."/>
            <person name="Lapidus A."/>
            <person name="Glavina del Rio T."/>
            <person name="Dalin E."/>
            <person name="Tice H."/>
            <person name="Bruce D."/>
            <person name="Goodwin L."/>
            <person name="Pitluck S."/>
            <person name="Chertkov O."/>
            <person name="Saunders E."/>
            <person name="Brettin T."/>
            <person name="Detter J.C."/>
            <person name="Han C."/>
            <person name="Larimer F."/>
            <person name="Land M."/>
            <person name="Hauser L."/>
            <person name="Kyrpides N."/>
            <person name="Ivanova N."/>
            <person name="Zhou J."/>
            <person name="Richardson P."/>
        </authorList>
    </citation>
    <scope>NUCLEOTIDE SEQUENCE [LARGE SCALE GENOMIC DNA]</scope>
    <source>
        <strain evidence="16">ATCC 35319 / DSM 5812 / JCM 6584 / H10</strain>
    </source>
</reference>
<keyword evidence="5" id="KW-0645">Protease</keyword>
<feature type="transmembrane region" description="Helical" evidence="13">
    <location>
        <begin position="57"/>
        <end position="75"/>
    </location>
</feature>
<evidence type="ECO:0000256" key="12">
    <source>
        <dbReference type="ARBA" id="ARBA00023136"/>
    </source>
</evidence>
<comment type="cofactor">
    <cofactor evidence="1">
        <name>Zn(2+)</name>
        <dbReference type="ChEBI" id="CHEBI:29105"/>
    </cofactor>
</comment>
<dbReference type="STRING" id="394503.Ccel_1748"/>
<keyword evidence="10 13" id="KW-1133">Transmembrane helix</keyword>
<dbReference type="EMBL" id="CP001348">
    <property type="protein sequence ID" value="ACL76099.1"/>
    <property type="molecule type" value="Genomic_DNA"/>
</dbReference>
<proteinExistence type="inferred from homology"/>
<feature type="transmembrane region" description="Helical" evidence="13">
    <location>
        <begin position="139"/>
        <end position="160"/>
    </location>
</feature>